<sequence>MRAISRTGLGAAMAAVLAVTAGGPTVADATPGASGSSGDRPLVGSETAQAKTKTDASGNAVVTLVTGDRVRVTRDAKGTPTAALLPGEDGSEPVYRTHRVGDDLYVYPDGVQQKIDQGLVDAQLFNVTGLVAQGYDDAHTKTLPVIVGYDESADIARSLPAEPRAAERTHRLDVIDAVSYRTDKKKTADFWADVTSPRTRSGKPVEKVWLDAKARSTMADSTRQIGADTAWAAGYTGKGTKVAVLDTGVDAEHPDLKGQVTQSKDFTGSDNGTADVVGHGSHVASTVAGTGAASDGKEQGVAPGTDLLVGKVLGNDGSGSASGIIAGMQWAVDSGADVVSMSLGSSAPMPTCDDPMSTAAQALASKSDALFVIAAGNLGRNNNTVSSPGCAPDVLTVGAVDSADDTAYFSSRGPVAGTHTLKPEIAAPGVAIKAAAANGRGVYAYTSMSGTSMATPHVAGSAALLKQKHPDWSGQRVKQALVSSAKSDLSGDVRETGGGSLRVDQALKQTVLGAGSVQGGTFDWPQSAGDRTSVDVPYTNTGDKPVTLDLAVSHVTGNDGTTVRSRIASLGRRTVTVPAGATVEVPLALDPAAGLKAAQYGDITGRVLATGPGGVHVSTPFSLYVQPKTVRLTVKVVDRNGDPAAGVSSLDVIGTDDATGSMLSNDGAEQQTLELRAGAYEVQAFIGTPDAGDSPKLYDSLTYMGRPQLNLTKDTTLVLDAREASRLKAVTKDRTSETRGAVLGSSRTWDDVWLFTDTISGGRSIRGYYADVRGEATDGDYAFTSMWRNAAPLISEFRTADGTRLHPWAATTTAVNLDGTGSAEVVAAGAGTAADLAAAGVKGKIALVKLADDATSLFSIAAAAKTAGAVAVIGYHDSATRWTPASGFVAPDVPILSLPADEAKALAAAPTKVTWKATASSPYMYNLVHTEDGELTAPRTYAAHDRALARVDSTYTAAGVAADFSDTTVVTTAGGVSAVPDSFATVRAPGGRAEYYTAGDDVTFERILGSSFPFGETMIGGAKSYAKGARLKERWYDGVLVPTAAQDAAGDEILVGERQGNLIGVNFNGAYWRDGSHYGAPGSFGDFGGVSLSRDGELVGSSPWTAGVFEIPAGKSTYELTLTTQKGGSPARFFQRSSPVRTVFTFTSQEKPDVYSQGLPLLFPKYGIPEDGMKTLAARDGQTISLSATGHQGYTPADLTAAEVAYSYDGGTTWTEAKTRRADGRWTATVNHAAASGKQVTLRTTLTDAKGASVTQTVTRAYDVR</sequence>
<proteinExistence type="predicted"/>
<protein>
    <submittedName>
        <fullName evidence="1">S8 family serine peptidase</fullName>
    </submittedName>
</protein>
<reference evidence="1" key="1">
    <citation type="journal article" date="2025" name="Int. J. Syst. Evol. Microbiol.">
        <title>Streptomyces citrinus sp. nov., with yellow diffusible pigment.</title>
        <authorList>
            <person name="He Y."/>
            <person name="Yang E."/>
            <person name="Xu J."/>
            <person name="Sun Y."/>
            <person name="Sun L."/>
        </authorList>
    </citation>
    <scope>NUCLEOTIDE SEQUENCE</scope>
    <source>
        <strain evidence="1">Q6</strain>
    </source>
</reference>
<evidence type="ECO:0000313" key="2">
    <source>
        <dbReference type="Proteomes" id="UP001432251"/>
    </source>
</evidence>
<dbReference type="EMBL" id="CP146022">
    <property type="protein sequence ID" value="WWQ67393.1"/>
    <property type="molecule type" value="Genomic_DNA"/>
</dbReference>
<name>A0ACD5ANM5_9ACTN</name>
<dbReference type="Proteomes" id="UP001432251">
    <property type="component" value="Chromosome"/>
</dbReference>
<accession>A0ACD5ANM5</accession>
<organism evidence="1 2">
    <name type="scientific">Streptomyces citrinus</name>
    <dbReference type="NCBI Taxonomy" id="3118173"/>
    <lineage>
        <taxon>Bacteria</taxon>
        <taxon>Bacillati</taxon>
        <taxon>Actinomycetota</taxon>
        <taxon>Actinomycetes</taxon>
        <taxon>Kitasatosporales</taxon>
        <taxon>Streptomycetaceae</taxon>
        <taxon>Streptomyces</taxon>
    </lineage>
</organism>
<keyword evidence="2" id="KW-1185">Reference proteome</keyword>
<evidence type="ECO:0000313" key="1">
    <source>
        <dbReference type="EMBL" id="WWQ67393.1"/>
    </source>
</evidence>
<gene>
    <name evidence="1" type="ORF">V2W30_31375</name>
</gene>